<dbReference type="EMBL" id="CDMZ01000071">
    <property type="protein sequence ID" value="CEM05915.1"/>
    <property type="molecule type" value="Genomic_DNA"/>
</dbReference>
<feature type="chain" id="PRO_5005188209" description="Metallo-beta-lactamase domain-containing protein" evidence="1">
    <location>
        <begin position="21"/>
        <end position="336"/>
    </location>
</feature>
<reference evidence="3" key="1">
    <citation type="submission" date="2014-11" db="EMBL/GenBank/DDBJ databases">
        <authorList>
            <person name="Otto D Thomas"/>
            <person name="Naeem Raeece"/>
        </authorList>
    </citation>
    <scope>NUCLEOTIDE SEQUENCE</scope>
</reference>
<feature type="domain" description="Metallo-beta-lactamase" evidence="2">
    <location>
        <begin position="107"/>
        <end position="297"/>
    </location>
</feature>
<accession>A0A0G4F312</accession>
<dbReference type="SUPFAM" id="SSF56281">
    <property type="entry name" value="Metallo-hydrolase/oxidoreductase"/>
    <property type="match status" value="1"/>
</dbReference>
<evidence type="ECO:0000259" key="2">
    <source>
        <dbReference type="SMART" id="SM00849"/>
    </source>
</evidence>
<dbReference type="PANTHER" id="PTHR42773:SF1">
    <property type="entry name" value="METALLO-BETA-LACTAMASE FAMILY PROTEIN"/>
    <property type="match status" value="1"/>
</dbReference>
<dbReference type="Gene3D" id="3.60.15.10">
    <property type="entry name" value="Ribonuclease Z/Hydroxyacylglutathione hydrolase-like"/>
    <property type="match status" value="1"/>
</dbReference>
<dbReference type="PhylomeDB" id="A0A0G4F312"/>
<feature type="signal peptide" evidence="1">
    <location>
        <begin position="1"/>
        <end position="20"/>
    </location>
</feature>
<proteinExistence type="predicted"/>
<sequence length="336" mass="37034">MSPLVASVLSLALTASHVQAFRLTDPSNLSRRFRSLSAPHAVSPVSSEQAAQSLTDAEDLTFPELCKLFKETLGEGDEPRAIIAKGGGAEVAPGVFHLGYHAKGTFGAAAYLVTGTPVGNVMIDCPRFSPELRDALAALGGLDFILLSHTDDMDGHNTWAEAFPGCKRIIHGIESRTGWNRNEQKPWECEVQLGDEQTDPSLKWAEGPGPWYIGGEPSLHVIHTPGHSKGHVTLRVSDRFLFTGDHLSLRRGRKLKPDDPQFLGFSLIYGEDFEEQERSVLKLAASEHPFRWILPGHGHPFQFSDDESRQKLLKEAADISNWREKDAVLTGKRRKS</sequence>
<dbReference type="SMART" id="SM00849">
    <property type="entry name" value="Lactamase_B"/>
    <property type="match status" value="1"/>
</dbReference>
<evidence type="ECO:0000313" key="3">
    <source>
        <dbReference type="EMBL" id="CEM05915.1"/>
    </source>
</evidence>
<dbReference type="AlphaFoldDB" id="A0A0G4F312"/>
<dbReference type="InterPro" id="IPR001279">
    <property type="entry name" value="Metallo-B-lactamas"/>
</dbReference>
<dbReference type="VEuPathDB" id="CryptoDB:Cvel_14774"/>
<dbReference type="Pfam" id="PF00753">
    <property type="entry name" value="Lactamase_B"/>
    <property type="match status" value="1"/>
</dbReference>
<evidence type="ECO:0000256" key="1">
    <source>
        <dbReference type="SAM" id="SignalP"/>
    </source>
</evidence>
<name>A0A0G4F312_9ALVE</name>
<dbReference type="PANTHER" id="PTHR42773">
    <property type="entry name" value="METALLO-BETA-LACTAMASE-RELATED"/>
    <property type="match status" value="1"/>
</dbReference>
<keyword evidence="1" id="KW-0732">Signal</keyword>
<dbReference type="InterPro" id="IPR036866">
    <property type="entry name" value="RibonucZ/Hydroxyglut_hydro"/>
</dbReference>
<protein>
    <recommendedName>
        <fullName evidence="2">Metallo-beta-lactamase domain-containing protein</fullName>
    </recommendedName>
</protein>
<gene>
    <name evidence="3" type="ORF">Cvel_14774</name>
</gene>
<organism evidence="3">
    <name type="scientific">Chromera velia CCMP2878</name>
    <dbReference type="NCBI Taxonomy" id="1169474"/>
    <lineage>
        <taxon>Eukaryota</taxon>
        <taxon>Sar</taxon>
        <taxon>Alveolata</taxon>
        <taxon>Colpodellida</taxon>
        <taxon>Chromeraceae</taxon>
        <taxon>Chromera</taxon>
    </lineage>
</organism>